<gene>
    <name evidence="1" type="ORF">DS843_29825</name>
</gene>
<evidence type="ECO:0000313" key="1">
    <source>
        <dbReference type="EMBL" id="KAA0675830.1"/>
    </source>
</evidence>
<comment type="caution">
    <text evidence="1">The sequence shown here is derived from an EMBL/GenBank/DDBJ whole genome shotgun (WGS) entry which is preliminary data.</text>
</comment>
<dbReference type="EMBL" id="QOKW01000050">
    <property type="protein sequence ID" value="KAA0675830.1"/>
    <property type="molecule type" value="Genomic_DNA"/>
</dbReference>
<dbReference type="Pfam" id="PF04255">
    <property type="entry name" value="DUF433"/>
    <property type="match status" value="1"/>
</dbReference>
<dbReference type="SUPFAM" id="SSF46689">
    <property type="entry name" value="Homeodomain-like"/>
    <property type="match status" value="1"/>
</dbReference>
<dbReference type="Proteomes" id="UP000480854">
    <property type="component" value="Unassembled WGS sequence"/>
</dbReference>
<dbReference type="OrthoDB" id="200074at2"/>
<dbReference type="InterPro" id="IPR036388">
    <property type="entry name" value="WH-like_DNA-bd_sf"/>
</dbReference>
<organism evidence="1 2">
    <name type="scientific">Roseomonas genomospecies 6</name>
    <dbReference type="NCBI Taxonomy" id="214106"/>
    <lineage>
        <taxon>Bacteria</taxon>
        <taxon>Pseudomonadati</taxon>
        <taxon>Pseudomonadota</taxon>
        <taxon>Alphaproteobacteria</taxon>
        <taxon>Acetobacterales</taxon>
        <taxon>Roseomonadaceae</taxon>
        <taxon>Roseomonas</taxon>
    </lineage>
</organism>
<dbReference type="InterPro" id="IPR009057">
    <property type="entry name" value="Homeodomain-like_sf"/>
</dbReference>
<protein>
    <submittedName>
        <fullName evidence="1">DUF433 domain-containing protein</fullName>
    </submittedName>
</protein>
<dbReference type="PANTHER" id="PTHR34849">
    <property type="entry name" value="SSL5025 PROTEIN"/>
    <property type="match status" value="1"/>
</dbReference>
<evidence type="ECO:0000313" key="2">
    <source>
        <dbReference type="Proteomes" id="UP000480854"/>
    </source>
</evidence>
<dbReference type="InterPro" id="IPR007367">
    <property type="entry name" value="DUF433"/>
</dbReference>
<accession>A0A9W7NGA2</accession>
<dbReference type="PANTHER" id="PTHR34849:SF3">
    <property type="entry name" value="SSR2962 PROTEIN"/>
    <property type="match status" value="1"/>
</dbReference>
<sequence length="259" mass="28065">MRQAPYHRGSRPSLPLQGGSATIMSSVISEHFYEEGAMGVMLAEGDTLTSTEVAAVASVSTRYVSHLIEESILPAELYARDGKRWFRPSAAAFVAFDSQVADVLTPGARRTAIQELLSRYHAALADSDAWLRWTDPSDLGVTIGPIKVDMVDVFRRVAESLNALAESRALVVRDPEILSGTPIIRGTRIPVYDVAASAEKGLPMERILRAYSDLTARDVELARLWAKANPPMGRPKKAIGPADPGTVTAKRVTRLRGAA</sequence>
<reference evidence="1 2" key="1">
    <citation type="submission" date="2018-07" db="EMBL/GenBank/DDBJ databases">
        <title>Genome sequence of Azospirillum sp. ATCC 49961.</title>
        <authorList>
            <person name="Sant'Anna F.H."/>
            <person name="Baldani J.I."/>
            <person name="Zilli J.E."/>
            <person name="Reis V.M."/>
            <person name="Hartmann A."/>
            <person name="Cruz L."/>
            <person name="de Souza E.M."/>
            <person name="de Oliveira Pedrosa F."/>
            <person name="Passaglia L.M.P."/>
        </authorList>
    </citation>
    <scope>NUCLEOTIDE SEQUENCE [LARGE SCALE GENOMIC DNA]</scope>
    <source>
        <strain evidence="1 2">ATCC 49961</strain>
    </source>
</reference>
<dbReference type="Gene3D" id="1.10.10.10">
    <property type="entry name" value="Winged helix-like DNA-binding domain superfamily/Winged helix DNA-binding domain"/>
    <property type="match status" value="1"/>
</dbReference>
<keyword evidence="2" id="KW-1185">Reference proteome</keyword>
<proteinExistence type="predicted"/>
<dbReference type="AlphaFoldDB" id="A0A9W7NGA2"/>
<name>A0A9W7NGA2_9PROT</name>